<sequence length="156" mass="18159">MQVINQKSPRQYRVHKILAHSYTMYFILFLIGVTLDFIFQIKIFTNPIFSVIGIIFLVFASFLILWAQKTSRNFNIENLSKETFCKGPYCYSRHPTHWGLFSLVLGFGIIANAFFVVLSTIISLFISKFFFLKKQDAVLAEKYGAPYLEYKKSVKL</sequence>
<dbReference type="InterPro" id="IPR007318">
    <property type="entry name" value="Phopholipid_MeTrfase"/>
</dbReference>
<keyword evidence="4 5" id="KW-0472">Membrane</keyword>
<accession>A0A1F6XMY7</accession>
<feature type="transmembrane region" description="Helical" evidence="5">
    <location>
        <begin position="47"/>
        <end position="67"/>
    </location>
</feature>
<evidence type="ECO:0000313" key="6">
    <source>
        <dbReference type="EMBL" id="OGI95494.1"/>
    </source>
</evidence>
<protein>
    <recommendedName>
        <fullName evidence="8">Steroid 5-alpha reductase C-terminal domain-containing protein</fullName>
    </recommendedName>
</protein>
<keyword evidence="3 5" id="KW-1133">Transmembrane helix</keyword>
<feature type="transmembrane region" description="Helical" evidence="5">
    <location>
        <begin position="100"/>
        <end position="126"/>
    </location>
</feature>
<evidence type="ECO:0000256" key="4">
    <source>
        <dbReference type="ARBA" id="ARBA00023136"/>
    </source>
</evidence>
<evidence type="ECO:0000256" key="1">
    <source>
        <dbReference type="ARBA" id="ARBA00004127"/>
    </source>
</evidence>
<evidence type="ECO:0008006" key="8">
    <source>
        <dbReference type="Google" id="ProtNLM"/>
    </source>
</evidence>
<name>A0A1F6XMY7_9BACT</name>
<feature type="transmembrane region" description="Helical" evidence="5">
    <location>
        <begin position="21"/>
        <end position="41"/>
    </location>
</feature>
<comment type="caution">
    <text evidence="6">The sequence shown here is derived from an EMBL/GenBank/DDBJ whole genome shotgun (WGS) entry which is preliminary data.</text>
</comment>
<dbReference type="Gene3D" id="1.20.120.1630">
    <property type="match status" value="1"/>
</dbReference>
<proteinExistence type="predicted"/>
<dbReference type="STRING" id="1801780.A2917_02975"/>
<dbReference type="AlphaFoldDB" id="A0A1F6XMY7"/>
<evidence type="ECO:0000256" key="2">
    <source>
        <dbReference type="ARBA" id="ARBA00022692"/>
    </source>
</evidence>
<evidence type="ECO:0000256" key="5">
    <source>
        <dbReference type="SAM" id="Phobius"/>
    </source>
</evidence>
<gene>
    <name evidence="6" type="ORF">A2917_02975</name>
</gene>
<reference evidence="6 7" key="1">
    <citation type="journal article" date="2016" name="Nat. Commun.">
        <title>Thousands of microbial genomes shed light on interconnected biogeochemical processes in an aquifer system.</title>
        <authorList>
            <person name="Anantharaman K."/>
            <person name="Brown C.T."/>
            <person name="Hug L.A."/>
            <person name="Sharon I."/>
            <person name="Castelle C.J."/>
            <person name="Probst A.J."/>
            <person name="Thomas B.C."/>
            <person name="Singh A."/>
            <person name="Wilkins M.J."/>
            <person name="Karaoz U."/>
            <person name="Brodie E.L."/>
            <person name="Williams K.H."/>
            <person name="Hubbard S.S."/>
            <person name="Banfield J.F."/>
        </authorList>
    </citation>
    <scope>NUCLEOTIDE SEQUENCE [LARGE SCALE GENOMIC DNA]</scope>
</reference>
<comment type="subcellular location">
    <subcellularLocation>
        <location evidence="1">Endomembrane system</location>
        <topology evidence="1">Multi-pass membrane protein</topology>
    </subcellularLocation>
</comment>
<dbReference type="Pfam" id="PF04191">
    <property type="entry name" value="PEMT"/>
    <property type="match status" value="1"/>
</dbReference>
<organism evidence="6 7">
    <name type="scientific">Candidatus Nomurabacteria bacterium RIFCSPLOWO2_01_FULL_42_17</name>
    <dbReference type="NCBI Taxonomy" id="1801780"/>
    <lineage>
        <taxon>Bacteria</taxon>
        <taxon>Candidatus Nomuraibacteriota</taxon>
    </lineage>
</organism>
<dbReference type="EMBL" id="MFVE01000005">
    <property type="protein sequence ID" value="OGI95494.1"/>
    <property type="molecule type" value="Genomic_DNA"/>
</dbReference>
<dbReference type="GO" id="GO:0012505">
    <property type="term" value="C:endomembrane system"/>
    <property type="evidence" value="ECO:0007669"/>
    <property type="project" value="UniProtKB-SubCell"/>
</dbReference>
<dbReference type="Proteomes" id="UP000178104">
    <property type="component" value="Unassembled WGS sequence"/>
</dbReference>
<keyword evidence="2 5" id="KW-0812">Transmembrane</keyword>
<evidence type="ECO:0000256" key="3">
    <source>
        <dbReference type="ARBA" id="ARBA00022989"/>
    </source>
</evidence>
<evidence type="ECO:0000313" key="7">
    <source>
        <dbReference type="Proteomes" id="UP000178104"/>
    </source>
</evidence>